<dbReference type="InterPro" id="IPR036709">
    <property type="entry name" value="Autotransporte_beta_dom_sf"/>
</dbReference>
<protein>
    <recommendedName>
        <fullName evidence="2">Autotransporter domain-containing protein</fullName>
    </recommendedName>
</protein>
<evidence type="ECO:0000256" key="1">
    <source>
        <dbReference type="SAM" id="SignalP"/>
    </source>
</evidence>
<dbReference type="InterPro" id="IPR005546">
    <property type="entry name" value="Autotransporte_beta"/>
</dbReference>
<dbReference type="Gene3D" id="2.40.128.130">
    <property type="entry name" value="Autotransporter beta-domain"/>
    <property type="match status" value="1"/>
</dbReference>
<feature type="chain" id="PRO_5034001548" description="Autotransporter domain-containing protein" evidence="1">
    <location>
        <begin position="24"/>
        <end position="1108"/>
    </location>
</feature>
<dbReference type="InterPro" id="IPR011050">
    <property type="entry name" value="Pectin_lyase_fold/virulence"/>
</dbReference>
<keyword evidence="4" id="KW-1185">Reference proteome</keyword>
<evidence type="ECO:0000259" key="2">
    <source>
        <dbReference type="PROSITE" id="PS51208"/>
    </source>
</evidence>
<name>A0A8H9IP69_9BURK</name>
<evidence type="ECO:0000313" key="4">
    <source>
        <dbReference type="Proteomes" id="UP000608923"/>
    </source>
</evidence>
<accession>A0A8H9IP69</accession>
<dbReference type="Pfam" id="PF03797">
    <property type="entry name" value="Autotransporter"/>
    <property type="match status" value="1"/>
</dbReference>
<dbReference type="SUPFAM" id="SSF103515">
    <property type="entry name" value="Autotransporter"/>
    <property type="match status" value="1"/>
</dbReference>
<dbReference type="RefSeq" id="WP_189392385.1">
    <property type="nucleotide sequence ID" value="NZ_BMZN01000003.1"/>
</dbReference>
<feature type="signal peptide" evidence="1">
    <location>
        <begin position="1"/>
        <end position="23"/>
    </location>
</feature>
<dbReference type="Proteomes" id="UP000608923">
    <property type="component" value="Unassembled WGS sequence"/>
</dbReference>
<dbReference type="AlphaFoldDB" id="A0A8H9IP69"/>
<keyword evidence="1" id="KW-0732">Signal</keyword>
<comment type="caution">
    <text evidence="3">The sequence shown here is derived from an EMBL/GenBank/DDBJ whole genome shotgun (WGS) entry which is preliminary data.</text>
</comment>
<sequence length="1108" mass="119430">MSATFKTLLSAGVLLLASAGAQAYQAETIYNKKGEAVFELRIFGTQDESYSRDDPLNGPRSVFDLDDNAQLKIRGALSRWAEILSLKPGYVPAIINVGTVGNPDARAGTTVTLDPDSAGSLYLLLPQAALLNKLDSDQLKLPLAEVVVGTINFETAALRPSQLPLSDQADYSAVMFHEIGHTLGMIGVAEDEWGRGSGTPYIRPFLTSWAQGLRDDNGNAARPGQAVLCSMCNNAYDPDAFDLRKDQGYFTGQHVQEVMDGAMPGIPVRILGYVGQQPFGVDTDYMGHSELRNSLMSHQSYRNYTNMMEAELASLQDMGLQIDRRNFYGYSVYGDGLTLTSKNGFFARNSEGTAYLPGQYNQATQGVGLHIYGERNTLTQAADVLSAGPGGVGVRVDGSENTLIIPESTRIHAQGWYGRGLQFSYGREHTIVQRGEVRAEGEDGVAALFDFGNNVMGNFEDGIEGGEYRGSWLLNDRGTLIPADSLPLALQGALIKDYHLAGLLSGNKAAIQISKNAQVENINIMQGARIQGDILSDYSTRQSNGELFVTHVNFGQKADEQGRATLQADPDFRLRYDGNIQGVDNLAVVIAGGESSLNGQHQLHGLRVDAGATLSGNSRYAINSEGKFSNHGTLSPGNSFGQMTIQGDFVQAPEGRILIEADTRQHDRIEVQGLAQLAGELKLQLQPDWYADGWSLSQNTVFQATQTQGGFDLLTASLSSPSLSVHANNGGWSVSRQAAAYSPYAGNPNAGAVGRSLEQASTDSQRPLASIYQALDFSSADGSEIGDALNQLSAGAYGAQLAASVRREQLVSEQLRQRPGLGKDGWQTFIQPFGGRYHWQLSSNDVDHRSQTYGVVFGAEHRAAGSDWSLGAHATANEQSLNIDAPYQAKSTLTGLGAGVHALYRADAREGWKGLAQVRMGLEQGKLNRRIAFSDYQANPKSDWTGHTFAAGVQTAYNWPLGEAGSIGPVLALDYLRYSRPGLGEEGDAGSRLQLDSTRAHSLQASLGLALTQAWELKQGRRLQAEVSASWEQALLGRKQTQYAQFEASPQTGFDGRYARIDSHALALRAGLTLQSSERLRLGVSAGTRLLGNSRADISGNVSLNWAF</sequence>
<organism evidence="3 4">
    <name type="scientific">Alcaligenes pakistanensis</name>
    <dbReference type="NCBI Taxonomy" id="1482717"/>
    <lineage>
        <taxon>Bacteria</taxon>
        <taxon>Pseudomonadati</taxon>
        <taxon>Pseudomonadota</taxon>
        <taxon>Betaproteobacteria</taxon>
        <taxon>Burkholderiales</taxon>
        <taxon>Alcaligenaceae</taxon>
        <taxon>Alcaligenes</taxon>
    </lineage>
</organism>
<reference evidence="4" key="1">
    <citation type="journal article" date="2019" name="Int. J. Syst. Evol. Microbiol.">
        <title>The Global Catalogue of Microorganisms (GCM) 10K type strain sequencing project: providing services to taxonomists for standard genome sequencing and annotation.</title>
        <authorList>
            <consortium name="The Broad Institute Genomics Platform"/>
            <consortium name="The Broad Institute Genome Sequencing Center for Infectious Disease"/>
            <person name="Wu L."/>
            <person name="Ma J."/>
        </authorList>
    </citation>
    <scope>NUCLEOTIDE SEQUENCE [LARGE SCALE GENOMIC DNA]</scope>
    <source>
        <strain evidence="4">KCTC 42083</strain>
    </source>
</reference>
<evidence type="ECO:0000313" key="3">
    <source>
        <dbReference type="EMBL" id="GHC48170.1"/>
    </source>
</evidence>
<dbReference type="EMBL" id="BMZN01000003">
    <property type="protein sequence ID" value="GHC48170.1"/>
    <property type="molecule type" value="Genomic_DNA"/>
</dbReference>
<dbReference type="PROSITE" id="PS51208">
    <property type="entry name" value="AUTOTRANSPORTER"/>
    <property type="match status" value="1"/>
</dbReference>
<feature type="domain" description="Autotransporter" evidence="2">
    <location>
        <begin position="821"/>
        <end position="1108"/>
    </location>
</feature>
<proteinExistence type="predicted"/>
<dbReference type="SUPFAM" id="SSF51126">
    <property type="entry name" value="Pectin lyase-like"/>
    <property type="match status" value="1"/>
</dbReference>
<gene>
    <name evidence="3" type="ORF">GCM10010096_19610</name>
</gene>
<dbReference type="SMART" id="SM00869">
    <property type="entry name" value="Autotransporter"/>
    <property type="match status" value="1"/>
</dbReference>